<dbReference type="GeneID" id="7840386"/>
<feature type="compositionally biased region" description="Polar residues" evidence="1">
    <location>
        <begin position="1026"/>
        <end position="1041"/>
    </location>
</feature>
<feature type="compositionally biased region" description="Low complexity" evidence="1">
    <location>
        <begin position="467"/>
        <end position="489"/>
    </location>
</feature>
<feature type="compositionally biased region" description="Basic and acidic residues" evidence="1">
    <location>
        <begin position="326"/>
        <end position="336"/>
    </location>
</feature>
<proteinExistence type="predicted"/>
<dbReference type="Proteomes" id="UP000009168">
    <property type="component" value="Unassembled WGS sequence"/>
</dbReference>
<evidence type="ECO:0000256" key="1">
    <source>
        <dbReference type="SAM" id="MobiDB-lite"/>
    </source>
</evidence>
<feature type="compositionally biased region" description="Polar residues" evidence="1">
    <location>
        <begin position="450"/>
        <end position="466"/>
    </location>
</feature>
<feature type="compositionally biased region" description="Low complexity" evidence="1">
    <location>
        <begin position="128"/>
        <end position="171"/>
    </location>
</feature>
<sequence>MNIEVNLIKHHQQMEEIERPETSKCSRQQNQLNKTLTNFRQKQGMGGGGGGANEQQLQTTNANINSGQQQYSIQKNQPLPPSMINIPNAIISDRQQSRSGTRQGRNNNTSFQTTGQGFFKETFYRDTNVNGNSSSNNNNNSMVFNNSSNSNNNVAANNNKINSNNNNAKNNATDTDEGITLDKYFGSNFQVINLGINNEEKPNKSIISVYVGNSQDQAQQNSKFNKIQPSFEESKQQSRQNKMSKEESNGGESNQIKTKRPSKIQAQSSFIEDNSGEYKDYMEEEFEIHETDEEYSESNRESQADLNVTDANYEDTVQKTNKSKRKSIEDRNRDKSQNNQDQSLTSKSIKQYLNTQESGDEKQIHIQKKLRDKYSKKMRHKPFNSTTLQSHQNSNNNNLDTSNQPSSTTSSNSQKNQTINQQIQQQSMNQQQQQPYLLQYQSSNNSNNQPLHDNNNYQTYNSGKSKYSTNNTSQSYNTNYSTNFNSNVTASGQNERGSLTLIDDQSQVNKTDFDSFNPKSGQNIQNSSNNNIFNSNNVNSQQQQQAQKKYKSNNDDSVPQYKTYNYFAGNRKEIGGGKEQNLNSSYLMQKQQQQQSFNHSTSLNQTDITINNDLQPQNSSQIDKGTKNYNIRKINKSQSPPVRDPFQPLITHQRNFSRDTTQLQNQQSFQLNNQYSHNNNSSSSSSMQNTINQASLASNMNSINTNNNNLAKNNISNMMNNVIQQNGVNNSQILNSQSGESFKQNNNISTSIQQNNSHIKVINNTNNINQGMINTGNINATIQNLQRKSKYGEFLDSQQNNNDKLSEMQKQFRTSFYHVKQQSMQHQNQQQNQNQTNEVNNFTQTSTSFANVIAAANGIQGFSNGQNPILAPLNSLPTNNSYYNGTSKNRLTLNEFYKHQSKYEDYGQPSGPPNINQYEELIADNLMRRTAKENKFLNQKEKLNELIKQEDINFVTKYAARFNLNNDECQQLIQTGKQEKVQIKKRMETPHKGFRGDFQQAQQKKKLSVTKEPKHPPLNNNNNNNPTLINRPQNDNNTQYQSKERNSK</sequence>
<feature type="region of interest" description="Disordered" evidence="1">
    <location>
        <begin position="988"/>
        <end position="1048"/>
    </location>
</feature>
<protein>
    <submittedName>
        <fullName evidence="2">Uncharacterized protein</fullName>
    </submittedName>
</protein>
<name>I7MCL5_TETTS</name>
<evidence type="ECO:0000313" key="2">
    <source>
        <dbReference type="EMBL" id="EAR84172.2"/>
    </source>
</evidence>
<dbReference type="STRING" id="312017.I7MCL5"/>
<reference evidence="3" key="1">
    <citation type="journal article" date="2006" name="PLoS Biol.">
        <title>Macronuclear genome sequence of the ciliate Tetrahymena thermophila, a model eukaryote.</title>
        <authorList>
            <person name="Eisen J.A."/>
            <person name="Coyne R.S."/>
            <person name="Wu M."/>
            <person name="Wu D."/>
            <person name="Thiagarajan M."/>
            <person name="Wortman J.R."/>
            <person name="Badger J.H."/>
            <person name="Ren Q."/>
            <person name="Amedeo P."/>
            <person name="Jones K.M."/>
            <person name="Tallon L.J."/>
            <person name="Delcher A.L."/>
            <person name="Salzberg S.L."/>
            <person name="Silva J.C."/>
            <person name="Haas B.J."/>
            <person name="Majoros W.H."/>
            <person name="Farzad M."/>
            <person name="Carlton J.M."/>
            <person name="Smith R.K. Jr."/>
            <person name="Garg J."/>
            <person name="Pearlman R.E."/>
            <person name="Karrer K.M."/>
            <person name="Sun L."/>
            <person name="Manning G."/>
            <person name="Elde N.C."/>
            <person name="Turkewitz A.P."/>
            <person name="Asai D.J."/>
            <person name="Wilkes D.E."/>
            <person name="Wang Y."/>
            <person name="Cai H."/>
            <person name="Collins K."/>
            <person name="Stewart B.A."/>
            <person name="Lee S.R."/>
            <person name="Wilamowska K."/>
            <person name="Weinberg Z."/>
            <person name="Ruzzo W.L."/>
            <person name="Wloga D."/>
            <person name="Gaertig J."/>
            <person name="Frankel J."/>
            <person name="Tsao C.-C."/>
            <person name="Gorovsky M.A."/>
            <person name="Keeling P.J."/>
            <person name="Waller R.F."/>
            <person name="Patron N.J."/>
            <person name="Cherry J.M."/>
            <person name="Stover N.A."/>
            <person name="Krieger C.J."/>
            <person name="del Toro C."/>
            <person name="Ryder H.F."/>
            <person name="Williamson S.C."/>
            <person name="Barbeau R.A."/>
            <person name="Hamilton E.P."/>
            <person name="Orias E."/>
        </authorList>
    </citation>
    <scope>NUCLEOTIDE SEQUENCE [LARGE SCALE GENOMIC DNA]</scope>
    <source>
        <strain evidence="3">SB210</strain>
    </source>
</reference>
<feature type="compositionally biased region" description="Polar residues" evidence="1">
    <location>
        <begin position="490"/>
        <end position="510"/>
    </location>
</feature>
<gene>
    <name evidence="2" type="ORF">TTHERM_00723570</name>
</gene>
<dbReference type="AlphaFoldDB" id="I7MCL5"/>
<feature type="region of interest" description="Disordered" evidence="1">
    <location>
        <begin position="94"/>
        <end position="174"/>
    </location>
</feature>
<feature type="compositionally biased region" description="Basic residues" evidence="1">
    <location>
        <begin position="365"/>
        <end position="382"/>
    </location>
</feature>
<dbReference type="RefSeq" id="XP_001031835.2">
    <property type="nucleotide sequence ID" value="XM_001031835.2"/>
</dbReference>
<feature type="compositionally biased region" description="Polar residues" evidence="1">
    <location>
        <begin position="337"/>
        <end position="357"/>
    </location>
</feature>
<dbReference type="InParanoid" id="I7MCL5"/>
<feature type="region of interest" description="Disordered" evidence="1">
    <location>
        <begin position="230"/>
        <end position="277"/>
    </location>
</feature>
<feature type="compositionally biased region" description="Low complexity" evidence="1">
    <location>
        <begin position="519"/>
        <end position="547"/>
    </location>
</feature>
<evidence type="ECO:0000313" key="3">
    <source>
        <dbReference type="Proteomes" id="UP000009168"/>
    </source>
</evidence>
<keyword evidence="3" id="KW-1185">Reference proteome</keyword>
<feature type="compositionally biased region" description="Polar residues" evidence="1">
    <location>
        <begin position="106"/>
        <end position="116"/>
    </location>
</feature>
<dbReference type="KEGG" id="tet:TTHERM_00723570"/>
<dbReference type="OrthoDB" id="327745at2759"/>
<feature type="compositionally biased region" description="Low complexity" evidence="1">
    <location>
        <begin position="384"/>
        <end position="449"/>
    </location>
</feature>
<organism evidence="2 3">
    <name type="scientific">Tetrahymena thermophila (strain SB210)</name>
    <dbReference type="NCBI Taxonomy" id="312017"/>
    <lineage>
        <taxon>Eukaryota</taxon>
        <taxon>Sar</taxon>
        <taxon>Alveolata</taxon>
        <taxon>Ciliophora</taxon>
        <taxon>Intramacronucleata</taxon>
        <taxon>Oligohymenophorea</taxon>
        <taxon>Hymenostomatida</taxon>
        <taxon>Tetrahymenina</taxon>
        <taxon>Tetrahymenidae</taxon>
        <taxon>Tetrahymena</taxon>
    </lineage>
</organism>
<dbReference type="EMBL" id="GG662432">
    <property type="protein sequence ID" value="EAR84172.2"/>
    <property type="molecule type" value="Genomic_DNA"/>
</dbReference>
<feature type="region of interest" description="Disordered" evidence="1">
    <location>
        <begin position="289"/>
        <end position="559"/>
    </location>
</feature>
<accession>I7MCL5</accession>